<feature type="region of interest" description="Disordered" evidence="1">
    <location>
        <begin position="1"/>
        <end position="21"/>
    </location>
</feature>
<protein>
    <submittedName>
        <fullName evidence="2">Uncharacterized protein</fullName>
    </submittedName>
</protein>
<proteinExistence type="predicted"/>
<organism evidence="2">
    <name type="scientific">Oryza meridionalis</name>
    <dbReference type="NCBI Taxonomy" id="40149"/>
    <lineage>
        <taxon>Eukaryota</taxon>
        <taxon>Viridiplantae</taxon>
        <taxon>Streptophyta</taxon>
        <taxon>Embryophyta</taxon>
        <taxon>Tracheophyta</taxon>
        <taxon>Spermatophyta</taxon>
        <taxon>Magnoliopsida</taxon>
        <taxon>Liliopsida</taxon>
        <taxon>Poales</taxon>
        <taxon>Poaceae</taxon>
        <taxon>BOP clade</taxon>
        <taxon>Oryzoideae</taxon>
        <taxon>Oryzeae</taxon>
        <taxon>Oryzinae</taxon>
        <taxon>Oryza</taxon>
    </lineage>
</organism>
<evidence type="ECO:0000313" key="2">
    <source>
        <dbReference type="EnsemblPlants" id="OMERI05G23360.1"/>
    </source>
</evidence>
<evidence type="ECO:0000313" key="3">
    <source>
        <dbReference type="Proteomes" id="UP000008021"/>
    </source>
</evidence>
<accession>A0A0E0DUY9</accession>
<sequence length="90" mass="9944">MSTGRGVRGRQQGGRRRRPTADWLRRLLPAPFLIGFCGSGRGQPTGLQLKARQRQGQQLKAPVYTLRPVVLTAEHGVCVFPGQPDSRFSC</sequence>
<dbReference type="EnsemblPlants" id="OMERI05G23360.1">
    <property type="protein sequence ID" value="OMERI05G23360.1"/>
    <property type="gene ID" value="OMERI05G23360"/>
</dbReference>
<keyword evidence="3" id="KW-1185">Reference proteome</keyword>
<name>A0A0E0DUY9_9ORYZ</name>
<reference evidence="2" key="2">
    <citation type="submission" date="2018-05" db="EMBL/GenBank/DDBJ databases">
        <title>OmerRS3 (Oryza meridionalis Reference Sequence Version 3).</title>
        <authorList>
            <person name="Zhang J."/>
            <person name="Kudrna D."/>
            <person name="Lee S."/>
            <person name="Talag J."/>
            <person name="Welchert J."/>
            <person name="Wing R.A."/>
        </authorList>
    </citation>
    <scope>NUCLEOTIDE SEQUENCE [LARGE SCALE GENOMIC DNA]</scope>
    <source>
        <strain evidence="2">cv. OR44</strain>
    </source>
</reference>
<evidence type="ECO:0000256" key="1">
    <source>
        <dbReference type="SAM" id="MobiDB-lite"/>
    </source>
</evidence>
<dbReference type="HOGENOM" id="CLU_2444574_0_0_1"/>
<reference evidence="2" key="1">
    <citation type="submission" date="2015-04" db="UniProtKB">
        <authorList>
            <consortium name="EnsemblPlants"/>
        </authorList>
    </citation>
    <scope>IDENTIFICATION</scope>
</reference>
<dbReference type="AlphaFoldDB" id="A0A0E0DUY9"/>
<dbReference type="Proteomes" id="UP000008021">
    <property type="component" value="Chromosome 5"/>
</dbReference>
<dbReference type="Gramene" id="OMERI05G23360.1">
    <property type="protein sequence ID" value="OMERI05G23360.1"/>
    <property type="gene ID" value="OMERI05G23360"/>
</dbReference>